<dbReference type="AlphaFoldDB" id="A0A2B7XLT1"/>
<evidence type="ECO:0000256" key="4">
    <source>
        <dbReference type="ARBA" id="ARBA00022989"/>
    </source>
</evidence>
<evidence type="ECO:0000256" key="3">
    <source>
        <dbReference type="ARBA" id="ARBA00022692"/>
    </source>
</evidence>
<dbReference type="InterPro" id="IPR020846">
    <property type="entry name" value="MFS_dom"/>
</dbReference>
<evidence type="ECO:0000256" key="6">
    <source>
        <dbReference type="SAM" id="Phobius"/>
    </source>
</evidence>
<feature type="transmembrane region" description="Helical" evidence="6">
    <location>
        <begin position="144"/>
        <end position="167"/>
    </location>
</feature>
<keyword evidence="2" id="KW-0813">Transport</keyword>
<dbReference type="GO" id="GO:0016020">
    <property type="term" value="C:membrane"/>
    <property type="evidence" value="ECO:0007669"/>
    <property type="project" value="UniProtKB-SubCell"/>
</dbReference>
<dbReference type="Proteomes" id="UP000224634">
    <property type="component" value="Unassembled WGS sequence"/>
</dbReference>
<feature type="transmembrane region" description="Helical" evidence="6">
    <location>
        <begin position="91"/>
        <end position="112"/>
    </location>
</feature>
<dbReference type="FunFam" id="1.20.1250.20:FF:000034">
    <property type="entry name" value="MFS general substrate transporter"/>
    <property type="match status" value="1"/>
</dbReference>
<dbReference type="GO" id="GO:0022857">
    <property type="term" value="F:transmembrane transporter activity"/>
    <property type="evidence" value="ECO:0007669"/>
    <property type="project" value="InterPro"/>
</dbReference>
<feature type="transmembrane region" description="Helical" evidence="6">
    <location>
        <begin position="320"/>
        <end position="340"/>
    </location>
</feature>
<proteinExistence type="predicted"/>
<dbReference type="PANTHER" id="PTHR43791">
    <property type="entry name" value="PERMEASE-RELATED"/>
    <property type="match status" value="1"/>
</dbReference>
<evidence type="ECO:0000256" key="5">
    <source>
        <dbReference type="ARBA" id="ARBA00023136"/>
    </source>
</evidence>
<gene>
    <name evidence="8" type="ORF">AJ80_07615</name>
</gene>
<accession>A0A2B7XLT1</accession>
<organism evidence="8 9">
    <name type="scientific">Polytolypa hystricis (strain UAMH7299)</name>
    <dbReference type="NCBI Taxonomy" id="1447883"/>
    <lineage>
        <taxon>Eukaryota</taxon>
        <taxon>Fungi</taxon>
        <taxon>Dikarya</taxon>
        <taxon>Ascomycota</taxon>
        <taxon>Pezizomycotina</taxon>
        <taxon>Eurotiomycetes</taxon>
        <taxon>Eurotiomycetidae</taxon>
        <taxon>Onygenales</taxon>
        <taxon>Onygenales incertae sedis</taxon>
        <taxon>Polytolypa</taxon>
    </lineage>
</organism>
<feature type="transmembrane region" description="Helical" evidence="6">
    <location>
        <begin position="179"/>
        <end position="200"/>
    </location>
</feature>
<sequence>MTASTASDELKASTCLEEMGEPQSQAVGQLNPKVFDYTPAQTKRLLRKIDLRLLPMLTILYVLSFMDRSNIGNARVAGMNDELQLTGSQYNIALTVFFFPYSLFEVPSNIVLKLMRPSWWISILVVSFGTVLTLQGIVKDYEGLLITRIFLGVAEAGFFPAATYLLTTWYCRWEYQTRVGIFFSAASLAGSFSGLLAFGIQHMDGVAGLGGWRWIFILEGILTVVIGVSVPWVLPDSPETCSFLTEHEKAYIQYRLSQDAGTATGQVATHDKFQWRYVKELLLDYKIYLGIIMYWGNSICIYAFSFAAPNIISQLGYSAANAQLLTIPIYFLGALVTYFFSKMADKHRTRWVFVVLPFCISGIGFIALLAIPHPALPGLTYAFLFCIPAGLYPAVIGCISWIGNNLAGPWKRAIGMGFLMTAGNLGGAIGANIFLDEQAPSYQLGYGLSLGVDLAGIIAALVLRFLILRVNKKRAAMPEEEVRARYSDDELLAMGDKSPFFKYVT</sequence>
<dbReference type="Pfam" id="PF07690">
    <property type="entry name" value="MFS_1"/>
    <property type="match status" value="1"/>
</dbReference>
<keyword evidence="9" id="KW-1185">Reference proteome</keyword>
<comment type="caution">
    <text evidence="8">The sequence shown here is derived from an EMBL/GenBank/DDBJ whole genome shotgun (WGS) entry which is preliminary data.</text>
</comment>
<dbReference type="OrthoDB" id="2962993at2759"/>
<evidence type="ECO:0000256" key="1">
    <source>
        <dbReference type="ARBA" id="ARBA00004141"/>
    </source>
</evidence>
<keyword evidence="4 6" id="KW-1133">Transmembrane helix</keyword>
<keyword evidence="5 6" id="KW-0472">Membrane</keyword>
<dbReference type="PROSITE" id="PS50850">
    <property type="entry name" value="MFS"/>
    <property type="match status" value="1"/>
</dbReference>
<feature type="transmembrane region" description="Helical" evidence="6">
    <location>
        <begin position="378"/>
        <end position="402"/>
    </location>
</feature>
<feature type="transmembrane region" description="Helical" evidence="6">
    <location>
        <begin position="352"/>
        <end position="372"/>
    </location>
</feature>
<dbReference type="InterPro" id="IPR036259">
    <property type="entry name" value="MFS_trans_sf"/>
</dbReference>
<keyword evidence="3 6" id="KW-0812">Transmembrane</keyword>
<dbReference type="SUPFAM" id="SSF103473">
    <property type="entry name" value="MFS general substrate transporter"/>
    <property type="match status" value="1"/>
</dbReference>
<evidence type="ECO:0000259" key="7">
    <source>
        <dbReference type="PROSITE" id="PS50850"/>
    </source>
</evidence>
<feature type="transmembrane region" description="Helical" evidence="6">
    <location>
        <begin position="414"/>
        <end position="434"/>
    </location>
</feature>
<dbReference type="PANTHER" id="PTHR43791:SF18">
    <property type="entry name" value="NICOTINIC ACID TRANSPORTER TNA1, PUTATIVE (AFU_ORTHOLOGUE AFUA_3G03820)-RELATED"/>
    <property type="match status" value="1"/>
</dbReference>
<dbReference type="Gene3D" id="1.20.1250.20">
    <property type="entry name" value="MFS general substrate transporter like domains"/>
    <property type="match status" value="2"/>
</dbReference>
<feature type="transmembrane region" description="Helical" evidence="6">
    <location>
        <begin position="287"/>
        <end position="308"/>
    </location>
</feature>
<dbReference type="FunFam" id="1.20.1250.20:FF:000013">
    <property type="entry name" value="MFS general substrate transporter"/>
    <property type="match status" value="1"/>
</dbReference>
<reference evidence="8 9" key="1">
    <citation type="submission" date="2017-10" db="EMBL/GenBank/DDBJ databases">
        <title>Comparative genomics in systemic dimorphic fungi from Ajellomycetaceae.</title>
        <authorList>
            <person name="Munoz J.F."/>
            <person name="Mcewen J.G."/>
            <person name="Clay O.K."/>
            <person name="Cuomo C.A."/>
        </authorList>
    </citation>
    <scope>NUCLEOTIDE SEQUENCE [LARGE SCALE GENOMIC DNA]</scope>
    <source>
        <strain evidence="8 9">UAMH7299</strain>
    </source>
</reference>
<dbReference type="EMBL" id="PDNA01000150">
    <property type="protein sequence ID" value="PGH09905.1"/>
    <property type="molecule type" value="Genomic_DNA"/>
</dbReference>
<feature type="domain" description="Major facilitator superfamily (MFS) profile" evidence="7">
    <location>
        <begin position="53"/>
        <end position="474"/>
    </location>
</feature>
<feature type="transmembrane region" description="Helical" evidence="6">
    <location>
        <begin position="212"/>
        <end position="234"/>
    </location>
</feature>
<evidence type="ECO:0000313" key="8">
    <source>
        <dbReference type="EMBL" id="PGH09905.1"/>
    </source>
</evidence>
<protein>
    <recommendedName>
        <fullName evidence="7">Major facilitator superfamily (MFS) profile domain-containing protein</fullName>
    </recommendedName>
</protein>
<dbReference type="STRING" id="1447883.A0A2B7XLT1"/>
<feature type="transmembrane region" description="Helical" evidence="6">
    <location>
        <begin position="446"/>
        <end position="467"/>
    </location>
</feature>
<evidence type="ECO:0000256" key="2">
    <source>
        <dbReference type="ARBA" id="ARBA00022448"/>
    </source>
</evidence>
<comment type="subcellular location">
    <subcellularLocation>
        <location evidence="1">Membrane</location>
        <topology evidence="1">Multi-pass membrane protein</topology>
    </subcellularLocation>
</comment>
<feature type="transmembrane region" description="Helical" evidence="6">
    <location>
        <begin position="119"/>
        <end position="138"/>
    </location>
</feature>
<evidence type="ECO:0000313" key="9">
    <source>
        <dbReference type="Proteomes" id="UP000224634"/>
    </source>
</evidence>
<dbReference type="InterPro" id="IPR011701">
    <property type="entry name" value="MFS"/>
</dbReference>
<feature type="transmembrane region" description="Helical" evidence="6">
    <location>
        <begin position="53"/>
        <end position="71"/>
    </location>
</feature>
<name>A0A2B7XLT1_POLH7</name>